<feature type="transmembrane region" description="Helical" evidence="5">
    <location>
        <begin position="53"/>
        <end position="72"/>
    </location>
</feature>
<sequence>MAPKPGGLSSLQDALTSLAKAAWWTSAALSLTGTVRAFIIFEHRPHEARLLQDLLVALIYVGAGLSIVAYAFGVPVGALIATSGVFAIILGLALQSTLNDLFSGIALNLGRPYAIGDWIVLKDGTEGRVIETNWRATHLIGGSNDLIILPTAAWRSSG</sequence>
<dbReference type="InterPro" id="IPR023408">
    <property type="entry name" value="MscS_beta-dom_sf"/>
</dbReference>
<evidence type="ECO:0000313" key="8">
    <source>
        <dbReference type="Proteomes" id="UP000297535"/>
    </source>
</evidence>
<dbReference type="SUPFAM" id="SSF50182">
    <property type="entry name" value="Sm-like ribonucleoproteins"/>
    <property type="match status" value="1"/>
</dbReference>
<evidence type="ECO:0000259" key="6">
    <source>
        <dbReference type="Pfam" id="PF00924"/>
    </source>
</evidence>
<dbReference type="PANTHER" id="PTHR30566">
    <property type="entry name" value="YNAI-RELATED MECHANOSENSITIVE ION CHANNEL"/>
    <property type="match status" value="1"/>
</dbReference>
<dbReference type="Gene3D" id="2.30.30.60">
    <property type="match status" value="1"/>
</dbReference>
<keyword evidence="3 5" id="KW-1133">Transmembrane helix</keyword>
<evidence type="ECO:0000256" key="4">
    <source>
        <dbReference type="ARBA" id="ARBA00023136"/>
    </source>
</evidence>
<comment type="caution">
    <text evidence="7">The sequence shown here is derived from an EMBL/GenBank/DDBJ whole genome shotgun (WGS) entry which is preliminary data.</text>
</comment>
<keyword evidence="4 5" id="KW-0472">Membrane</keyword>
<dbReference type="Proteomes" id="UP000297535">
    <property type="component" value="Unassembled WGS sequence"/>
</dbReference>
<feature type="transmembrane region" description="Helical" evidence="5">
    <location>
        <begin position="78"/>
        <end position="94"/>
    </location>
</feature>
<reference evidence="7 8" key="1">
    <citation type="submission" date="2019-04" db="EMBL/GenBank/DDBJ databases">
        <authorList>
            <person name="Feng G."/>
            <person name="Zhu H."/>
        </authorList>
    </citation>
    <scope>NUCLEOTIDE SEQUENCE [LARGE SCALE GENOMIC DNA]</scope>
    <source>
        <strain evidence="7 8">6HR-1</strain>
    </source>
</reference>
<dbReference type="GO" id="GO:0016020">
    <property type="term" value="C:membrane"/>
    <property type="evidence" value="ECO:0007669"/>
    <property type="project" value="UniProtKB-SubCell"/>
</dbReference>
<evidence type="ECO:0000256" key="5">
    <source>
        <dbReference type="SAM" id="Phobius"/>
    </source>
</evidence>
<dbReference type="OrthoDB" id="9775207at2"/>
<dbReference type="GO" id="GO:0008381">
    <property type="term" value="F:mechanosensitive monoatomic ion channel activity"/>
    <property type="evidence" value="ECO:0007669"/>
    <property type="project" value="UniProtKB-ARBA"/>
</dbReference>
<dbReference type="EMBL" id="SRLB01000013">
    <property type="protein sequence ID" value="TGD97736.1"/>
    <property type="molecule type" value="Genomic_DNA"/>
</dbReference>
<evidence type="ECO:0000313" key="7">
    <source>
        <dbReference type="EMBL" id="TGD97736.1"/>
    </source>
</evidence>
<dbReference type="InterPro" id="IPR010920">
    <property type="entry name" value="LSM_dom_sf"/>
</dbReference>
<organism evidence="7 8">
    <name type="scientific">Methylobacterium nonmethylotrophicum</name>
    <dbReference type="NCBI Taxonomy" id="1141884"/>
    <lineage>
        <taxon>Bacteria</taxon>
        <taxon>Pseudomonadati</taxon>
        <taxon>Pseudomonadota</taxon>
        <taxon>Alphaproteobacteria</taxon>
        <taxon>Hyphomicrobiales</taxon>
        <taxon>Methylobacteriaceae</taxon>
        <taxon>Methylobacterium</taxon>
    </lineage>
</organism>
<evidence type="ECO:0000256" key="1">
    <source>
        <dbReference type="ARBA" id="ARBA00004370"/>
    </source>
</evidence>
<gene>
    <name evidence="7" type="ORF">EU555_19110</name>
</gene>
<dbReference type="Pfam" id="PF00924">
    <property type="entry name" value="MS_channel_2nd"/>
    <property type="match status" value="1"/>
</dbReference>
<dbReference type="Gene3D" id="1.10.287.1260">
    <property type="match status" value="1"/>
</dbReference>
<dbReference type="PANTHER" id="PTHR30566:SF25">
    <property type="entry name" value="INNER MEMBRANE PROTEIN"/>
    <property type="match status" value="1"/>
</dbReference>
<comment type="subcellular location">
    <subcellularLocation>
        <location evidence="1">Membrane</location>
    </subcellularLocation>
</comment>
<feature type="transmembrane region" description="Helical" evidence="5">
    <location>
        <begin position="21"/>
        <end position="41"/>
    </location>
</feature>
<protein>
    <submittedName>
        <fullName evidence="7">Mechanosensitive ion channel family protein</fullName>
    </submittedName>
</protein>
<name>A0A4Z0NNK3_9HYPH</name>
<evidence type="ECO:0000256" key="3">
    <source>
        <dbReference type="ARBA" id="ARBA00022989"/>
    </source>
</evidence>
<feature type="domain" description="Mechanosensitive ion channel MscS" evidence="6">
    <location>
        <begin position="97"/>
        <end position="152"/>
    </location>
</feature>
<accession>A0A4Z0NNK3</accession>
<keyword evidence="8" id="KW-1185">Reference proteome</keyword>
<dbReference type="InterPro" id="IPR006685">
    <property type="entry name" value="MscS_channel_2nd"/>
</dbReference>
<keyword evidence="2 5" id="KW-0812">Transmembrane</keyword>
<proteinExistence type="predicted"/>
<dbReference type="AlphaFoldDB" id="A0A4Z0NNK3"/>
<evidence type="ECO:0000256" key="2">
    <source>
        <dbReference type="ARBA" id="ARBA00022692"/>
    </source>
</evidence>